<dbReference type="AlphaFoldDB" id="A0AAV6SKU3"/>
<accession>A0AAV6SKU3</accession>
<evidence type="ECO:0000313" key="2">
    <source>
        <dbReference type="EMBL" id="KAG7518039.1"/>
    </source>
</evidence>
<evidence type="ECO:0000256" key="1">
    <source>
        <dbReference type="SAM" id="MobiDB-lite"/>
    </source>
</evidence>
<gene>
    <name evidence="2" type="ORF">JOB18_023136</name>
</gene>
<feature type="region of interest" description="Disordered" evidence="1">
    <location>
        <begin position="21"/>
        <end position="45"/>
    </location>
</feature>
<dbReference type="Proteomes" id="UP000693946">
    <property type="component" value="Linkage Group LG12"/>
</dbReference>
<protein>
    <submittedName>
        <fullName evidence="2">Uncharacterized protein</fullName>
    </submittedName>
</protein>
<dbReference type="EMBL" id="JAGKHQ010000004">
    <property type="protein sequence ID" value="KAG7518039.1"/>
    <property type="molecule type" value="Genomic_DNA"/>
</dbReference>
<proteinExistence type="predicted"/>
<reference evidence="2 3" key="1">
    <citation type="journal article" date="2021" name="Sci. Rep.">
        <title>Chromosome anchoring in Senegalese sole (Solea senegalensis) reveals sex-associated markers and genome rearrangements in flatfish.</title>
        <authorList>
            <person name="Guerrero-Cozar I."/>
            <person name="Gomez-Garrido J."/>
            <person name="Berbel C."/>
            <person name="Martinez-Blanch J.F."/>
            <person name="Alioto T."/>
            <person name="Claros M.G."/>
            <person name="Gagnaire P.A."/>
            <person name="Manchado M."/>
        </authorList>
    </citation>
    <scope>NUCLEOTIDE SEQUENCE [LARGE SCALE GENOMIC DNA]</scope>
    <source>
        <strain evidence="2">Sse05_10M</strain>
    </source>
</reference>
<sequence>MWMWPFGDRMSHTDAQHYLLPQRSATLTRPRPGKENNHRRTSGVIKLRPPTLHCFGWRQHRSTPSSSSDTVLRVMLQFGGASPPPTVSAAIPPCCWASEEQH</sequence>
<keyword evidence="3" id="KW-1185">Reference proteome</keyword>
<name>A0AAV6SKU3_SOLSE</name>
<comment type="caution">
    <text evidence="2">The sequence shown here is derived from an EMBL/GenBank/DDBJ whole genome shotgun (WGS) entry which is preliminary data.</text>
</comment>
<organism evidence="2 3">
    <name type="scientific">Solea senegalensis</name>
    <name type="common">Senegalese sole</name>
    <dbReference type="NCBI Taxonomy" id="28829"/>
    <lineage>
        <taxon>Eukaryota</taxon>
        <taxon>Metazoa</taxon>
        <taxon>Chordata</taxon>
        <taxon>Craniata</taxon>
        <taxon>Vertebrata</taxon>
        <taxon>Euteleostomi</taxon>
        <taxon>Actinopterygii</taxon>
        <taxon>Neopterygii</taxon>
        <taxon>Teleostei</taxon>
        <taxon>Neoteleostei</taxon>
        <taxon>Acanthomorphata</taxon>
        <taxon>Carangaria</taxon>
        <taxon>Pleuronectiformes</taxon>
        <taxon>Pleuronectoidei</taxon>
        <taxon>Soleidae</taxon>
        <taxon>Solea</taxon>
    </lineage>
</organism>
<evidence type="ECO:0000313" key="3">
    <source>
        <dbReference type="Proteomes" id="UP000693946"/>
    </source>
</evidence>